<evidence type="ECO:0000259" key="1">
    <source>
        <dbReference type="Pfam" id="PF13456"/>
    </source>
</evidence>
<feature type="domain" description="RNase H type-1" evidence="1">
    <location>
        <begin position="56"/>
        <end position="145"/>
    </location>
</feature>
<organism evidence="2 3">
    <name type="scientific">Cannabis sativa</name>
    <name type="common">Hemp</name>
    <name type="synonym">Marijuana</name>
    <dbReference type="NCBI Taxonomy" id="3483"/>
    <lineage>
        <taxon>Eukaryota</taxon>
        <taxon>Viridiplantae</taxon>
        <taxon>Streptophyta</taxon>
        <taxon>Embryophyta</taxon>
        <taxon>Tracheophyta</taxon>
        <taxon>Spermatophyta</taxon>
        <taxon>Magnoliopsida</taxon>
        <taxon>eudicotyledons</taxon>
        <taxon>Gunneridae</taxon>
        <taxon>Pentapetalae</taxon>
        <taxon>rosids</taxon>
        <taxon>fabids</taxon>
        <taxon>Rosales</taxon>
        <taxon>Cannabaceae</taxon>
        <taxon>Cannabis</taxon>
    </lineage>
</organism>
<dbReference type="CDD" id="cd06222">
    <property type="entry name" value="RNase_H_like"/>
    <property type="match status" value="1"/>
</dbReference>
<dbReference type="EnsemblPlants" id="evm.model.01.2454">
    <property type="protein sequence ID" value="cds.evm.model.01.2454"/>
    <property type="gene ID" value="evm.TU.01.2454"/>
</dbReference>
<reference evidence="2" key="2">
    <citation type="submission" date="2021-03" db="UniProtKB">
        <authorList>
            <consortium name="EnsemblPlants"/>
        </authorList>
    </citation>
    <scope>IDENTIFICATION</scope>
</reference>
<dbReference type="InterPro" id="IPR044730">
    <property type="entry name" value="RNase_H-like_dom_plant"/>
</dbReference>
<reference evidence="2" key="1">
    <citation type="submission" date="2018-11" db="EMBL/GenBank/DDBJ databases">
        <authorList>
            <person name="Grassa J C."/>
        </authorList>
    </citation>
    <scope>NUCLEOTIDE SEQUENCE [LARGE SCALE GENOMIC DNA]</scope>
</reference>
<dbReference type="InterPro" id="IPR052929">
    <property type="entry name" value="RNase_H-like_EbsB-rel"/>
</dbReference>
<proteinExistence type="predicted"/>
<evidence type="ECO:0000313" key="3">
    <source>
        <dbReference type="Proteomes" id="UP000596661"/>
    </source>
</evidence>
<dbReference type="GO" id="GO:0004523">
    <property type="term" value="F:RNA-DNA hybrid ribonuclease activity"/>
    <property type="evidence" value="ECO:0007669"/>
    <property type="project" value="InterPro"/>
</dbReference>
<dbReference type="Proteomes" id="UP000596661">
    <property type="component" value="Chromosome 1"/>
</dbReference>
<accession>A0A803NL79</accession>
<dbReference type="Gene3D" id="3.30.420.10">
    <property type="entry name" value="Ribonuclease H-like superfamily/Ribonuclease H"/>
    <property type="match status" value="1"/>
</dbReference>
<dbReference type="EMBL" id="UZAU01000073">
    <property type="status" value="NOT_ANNOTATED_CDS"/>
    <property type="molecule type" value="Genomic_DNA"/>
</dbReference>
<dbReference type="PANTHER" id="PTHR47074:SF11">
    <property type="entry name" value="REVERSE TRANSCRIPTASE-LIKE PROTEIN"/>
    <property type="match status" value="1"/>
</dbReference>
<dbReference type="InterPro" id="IPR002156">
    <property type="entry name" value="RNaseH_domain"/>
</dbReference>
<evidence type="ECO:0000313" key="2">
    <source>
        <dbReference type="EnsemblPlants" id="cds.evm.model.01.2454"/>
    </source>
</evidence>
<dbReference type="Gramene" id="evm.model.01.2454">
    <property type="protein sequence ID" value="cds.evm.model.01.2454"/>
    <property type="gene ID" value="evm.TU.01.2454"/>
</dbReference>
<dbReference type="AlphaFoldDB" id="A0A803NL79"/>
<keyword evidence="3" id="KW-1185">Reference proteome</keyword>
<dbReference type="PANTHER" id="PTHR47074">
    <property type="entry name" value="BNAC02G40300D PROTEIN"/>
    <property type="match status" value="1"/>
</dbReference>
<dbReference type="GO" id="GO:0003676">
    <property type="term" value="F:nucleic acid binding"/>
    <property type="evidence" value="ECO:0007669"/>
    <property type="project" value="InterPro"/>
</dbReference>
<sequence length="176" mass="19149">MATEWCFSFLGDFLALSSKGHKLKDLKAPQRWRPPEFNKLKLNVDVGVCTSLKSSSDGAVVRDHLEFAVIMSGLQMVAELKLQNVSIVSDCLAAIQLINSNSTGCRDVDSILLDIDKLRSVLIGCSLSFERRDANLLAHCIANYALESKAFACWTGVLPCVASPLARAEHGLGWPG</sequence>
<dbReference type="Pfam" id="PF13456">
    <property type="entry name" value="RVT_3"/>
    <property type="match status" value="1"/>
</dbReference>
<name>A0A803NL79_CANSA</name>
<protein>
    <recommendedName>
        <fullName evidence="1">RNase H type-1 domain-containing protein</fullName>
    </recommendedName>
</protein>
<dbReference type="InterPro" id="IPR036397">
    <property type="entry name" value="RNaseH_sf"/>
</dbReference>